<evidence type="ECO:0000313" key="4">
    <source>
        <dbReference type="EMBL" id="RDC61213.1"/>
    </source>
</evidence>
<reference evidence="4 5" key="1">
    <citation type="submission" date="2018-04" db="EMBL/GenBank/DDBJ databases">
        <title>Altererythrobacter sp. HME9302 genome sequencing and assembly.</title>
        <authorList>
            <person name="Kang H."/>
            <person name="Kim H."/>
            <person name="Joh K."/>
        </authorList>
    </citation>
    <scope>NUCLEOTIDE SEQUENCE [LARGE SCALE GENOMIC DNA]</scope>
    <source>
        <strain evidence="4 5">HME9302</strain>
    </source>
</reference>
<dbReference type="GO" id="GO:0033897">
    <property type="term" value="F:ribonuclease T2 activity"/>
    <property type="evidence" value="ECO:0007669"/>
    <property type="project" value="InterPro"/>
</dbReference>
<dbReference type="EC" id="3.1.27.1" evidence="4"/>
<dbReference type="Proteomes" id="UP000253727">
    <property type="component" value="Unassembled WGS sequence"/>
</dbReference>
<name>A0A369Q8I6_9SPHN</name>
<feature type="signal peptide" evidence="3">
    <location>
        <begin position="1"/>
        <end position="28"/>
    </location>
</feature>
<dbReference type="GO" id="GO:0016787">
    <property type="term" value="F:hydrolase activity"/>
    <property type="evidence" value="ECO:0007669"/>
    <property type="project" value="UniProtKB-KW"/>
</dbReference>
<dbReference type="InterPro" id="IPR018188">
    <property type="entry name" value="RNase_T2_His_AS_1"/>
</dbReference>
<evidence type="ECO:0000256" key="1">
    <source>
        <dbReference type="ARBA" id="ARBA00007469"/>
    </source>
</evidence>
<dbReference type="Gene3D" id="3.90.730.10">
    <property type="entry name" value="Ribonuclease T2-like"/>
    <property type="match status" value="1"/>
</dbReference>
<dbReference type="InterPro" id="IPR036430">
    <property type="entry name" value="RNase_T2-like_sf"/>
</dbReference>
<dbReference type="GO" id="GO:0003723">
    <property type="term" value="F:RNA binding"/>
    <property type="evidence" value="ECO:0007669"/>
    <property type="project" value="InterPro"/>
</dbReference>
<sequence>MTCMTRPRAFLPVAVTAVIAAFPAPAIAQAHQCRAAQRVSVPTVRVDGPRRTMPTTGYTLALSWSPEFCKSREGQARHAAQCSGKNGRFGLIVHGLWPQGRGGWPQWCPTRSRVSPAEAARNMCMMPGARLQARQWVKHGSCMTRRPRTYFKVTRILWNSLRIPELDRLSRQEGLSAGDIRTAFASANKGWPARAIGIKLNGRGWLQELRLCYSRRFRPEPCDARRLGPADRAKVKIWRGM</sequence>
<evidence type="ECO:0000256" key="3">
    <source>
        <dbReference type="SAM" id="SignalP"/>
    </source>
</evidence>
<feature type="chain" id="PRO_5017074918" evidence="3">
    <location>
        <begin position="29"/>
        <end position="241"/>
    </location>
</feature>
<protein>
    <submittedName>
        <fullName evidence="4">Ribonuclease T(2)</fullName>
        <ecNumber evidence="4">3.1.27.1</ecNumber>
    </submittedName>
</protein>
<dbReference type="PANTHER" id="PTHR11240">
    <property type="entry name" value="RIBONUCLEASE T2"/>
    <property type="match status" value="1"/>
</dbReference>
<comment type="caution">
    <text evidence="4">The sequence shown here is derived from an EMBL/GenBank/DDBJ whole genome shotgun (WGS) entry which is preliminary data.</text>
</comment>
<accession>A0A369Q8I6</accession>
<organism evidence="4 5">
    <name type="scientific">Alteripontixanthobacter maritimus</name>
    <dbReference type="NCBI Taxonomy" id="2161824"/>
    <lineage>
        <taxon>Bacteria</taxon>
        <taxon>Pseudomonadati</taxon>
        <taxon>Pseudomonadota</taxon>
        <taxon>Alphaproteobacteria</taxon>
        <taxon>Sphingomonadales</taxon>
        <taxon>Erythrobacteraceae</taxon>
        <taxon>Alteripontixanthobacter</taxon>
    </lineage>
</organism>
<dbReference type="GO" id="GO:0006401">
    <property type="term" value="P:RNA catabolic process"/>
    <property type="evidence" value="ECO:0007669"/>
    <property type="project" value="TreeGrafter"/>
</dbReference>
<keyword evidence="5" id="KW-1185">Reference proteome</keyword>
<comment type="similarity">
    <text evidence="1 2">Belongs to the RNase T2 family.</text>
</comment>
<dbReference type="PANTHER" id="PTHR11240:SF22">
    <property type="entry name" value="RIBONUCLEASE T2"/>
    <property type="match status" value="1"/>
</dbReference>
<keyword evidence="3" id="KW-0732">Signal</keyword>
<keyword evidence="4" id="KW-0378">Hydrolase</keyword>
<dbReference type="Pfam" id="PF00445">
    <property type="entry name" value="Ribonuclease_T2"/>
    <property type="match status" value="1"/>
</dbReference>
<evidence type="ECO:0000256" key="2">
    <source>
        <dbReference type="RuleBase" id="RU004328"/>
    </source>
</evidence>
<dbReference type="EMBL" id="QBKA01000002">
    <property type="protein sequence ID" value="RDC61213.1"/>
    <property type="molecule type" value="Genomic_DNA"/>
</dbReference>
<gene>
    <name evidence="4" type="ORF">HME9302_02432</name>
</gene>
<dbReference type="SUPFAM" id="SSF55895">
    <property type="entry name" value="Ribonuclease Rh-like"/>
    <property type="match status" value="1"/>
</dbReference>
<dbReference type="PROSITE" id="PS00530">
    <property type="entry name" value="RNASE_T2_1"/>
    <property type="match status" value="1"/>
</dbReference>
<dbReference type="AlphaFoldDB" id="A0A369Q8I6"/>
<proteinExistence type="inferred from homology"/>
<dbReference type="InterPro" id="IPR001568">
    <property type="entry name" value="RNase_T2-like"/>
</dbReference>
<evidence type="ECO:0000313" key="5">
    <source>
        <dbReference type="Proteomes" id="UP000253727"/>
    </source>
</evidence>